<evidence type="ECO:0000313" key="2">
    <source>
        <dbReference type="Proteomes" id="UP000003744"/>
    </source>
</evidence>
<sequence length="58" mass="7019">MVDDVIVRLKSMSVKELKEQKELWEERICNDEVDSPCQVPRLRILRAIIKELNSRRFY</sequence>
<reference evidence="1 2" key="1">
    <citation type="submission" date="2009-01" db="EMBL/GenBank/DDBJ databases">
        <authorList>
            <person name="Qin X."/>
            <person name="Bachman B."/>
            <person name="Battles P."/>
            <person name="Bell A."/>
            <person name="Bess C."/>
            <person name="Bickham C."/>
            <person name="Chaboub L."/>
            <person name="Chen D."/>
            <person name="Coyle M."/>
            <person name="Deiros D.R."/>
            <person name="Dinh H."/>
            <person name="Forbes L."/>
            <person name="Fowler G."/>
            <person name="Francisco L."/>
            <person name="Fu Q."/>
            <person name="Gubbala S."/>
            <person name="Hale W."/>
            <person name="Han Y."/>
            <person name="Hemphill L."/>
            <person name="Highlander S.K."/>
            <person name="Hirani K."/>
            <person name="Hogues M."/>
            <person name="Jackson L."/>
            <person name="Jakkamsetti A."/>
            <person name="Javaid M."/>
            <person name="Jiang H."/>
            <person name="Korchina V."/>
            <person name="Kovar C."/>
            <person name="Lara F."/>
            <person name="Lee S."/>
            <person name="Mata R."/>
            <person name="Mathew T."/>
            <person name="Moen C."/>
            <person name="Morales K."/>
            <person name="Munidasa M."/>
            <person name="Nazareth L."/>
            <person name="Ngo R."/>
            <person name="Nguyen L."/>
            <person name="Okwuonu G."/>
            <person name="Ongeri F."/>
            <person name="Patil S."/>
            <person name="Petrosino J."/>
            <person name="Pham C."/>
            <person name="Pham P."/>
            <person name="Pu L.-L."/>
            <person name="Puazo M."/>
            <person name="Raj R."/>
            <person name="Reid J."/>
            <person name="Rouhana J."/>
            <person name="Saada N."/>
            <person name="Shang Y."/>
            <person name="Simmons D."/>
            <person name="Thornton R."/>
            <person name="Warren J."/>
            <person name="Weissenberger G."/>
            <person name="Zhang J."/>
            <person name="Zhang L."/>
            <person name="Zhou C."/>
            <person name="Zhu D."/>
            <person name="Muzny D."/>
            <person name="Worley K."/>
            <person name="Gibbs R."/>
        </authorList>
    </citation>
    <scope>NUCLEOTIDE SEQUENCE [LARGE SCALE GENOMIC DNA]</scope>
    <source>
        <strain evidence="1 2">ATCC 35098</strain>
    </source>
</reference>
<protein>
    <submittedName>
        <fullName evidence="1">Uncharacterized protein</fullName>
    </submittedName>
</protein>
<comment type="caution">
    <text evidence="1">The sequence shown here is derived from an EMBL/GenBank/DDBJ whole genome shotgun (WGS) entry which is preliminary data.</text>
</comment>
<dbReference type="EMBL" id="ACGC01000049">
    <property type="protein sequence ID" value="EEI82974.1"/>
    <property type="molecule type" value="Genomic_DNA"/>
</dbReference>
<name>C2CHL9_9FIRM</name>
<gene>
    <name evidence="1" type="ORF">HMPREF0077_0979</name>
</gene>
<evidence type="ECO:0000313" key="1">
    <source>
        <dbReference type="EMBL" id="EEI82974.1"/>
    </source>
</evidence>
<dbReference type="Proteomes" id="UP000003744">
    <property type="component" value="Unassembled WGS sequence"/>
</dbReference>
<proteinExistence type="predicted"/>
<dbReference type="AlphaFoldDB" id="C2CHL9"/>
<accession>C2CHL9</accession>
<dbReference type="HOGENOM" id="CLU_2969228_0_0_9"/>
<organism evidence="1 2">
    <name type="scientific">Anaerococcus tetradius ATCC 35098</name>
    <dbReference type="NCBI Taxonomy" id="525255"/>
    <lineage>
        <taxon>Bacteria</taxon>
        <taxon>Bacillati</taxon>
        <taxon>Bacillota</taxon>
        <taxon>Tissierellia</taxon>
        <taxon>Tissierellales</taxon>
        <taxon>Peptoniphilaceae</taxon>
        <taxon>Anaerococcus</taxon>
    </lineage>
</organism>